<dbReference type="PROSITE" id="PS51012">
    <property type="entry name" value="ABC_TM2"/>
    <property type="match status" value="1"/>
</dbReference>
<comment type="caution">
    <text evidence="7">The sequence shown here is derived from an EMBL/GenBank/DDBJ whole genome shotgun (WGS) entry which is preliminary data.</text>
</comment>
<dbReference type="EMBL" id="JBHTNH010000060">
    <property type="protein sequence ID" value="MFD1363640.1"/>
    <property type="molecule type" value="Genomic_DNA"/>
</dbReference>
<keyword evidence="5" id="KW-0813">Transport</keyword>
<protein>
    <recommendedName>
        <fullName evidence="5">Transport permease protein</fullName>
    </recommendedName>
</protein>
<feature type="domain" description="ABC transmembrane type-2" evidence="6">
    <location>
        <begin position="17"/>
        <end position="242"/>
    </location>
</feature>
<evidence type="ECO:0000256" key="5">
    <source>
        <dbReference type="RuleBase" id="RU361157"/>
    </source>
</evidence>
<evidence type="ECO:0000256" key="2">
    <source>
        <dbReference type="ARBA" id="ARBA00022692"/>
    </source>
</evidence>
<evidence type="ECO:0000313" key="8">
    <source>
        <dbReference type="Proteomes" id="UP001597178"/>
    </source>
</evidence>
<reference evidence="8" key="1">
    <citation type="journal article" date="2019" name="Int. J. Syst. Evol. Microbiol.">
        <title>The Global Catalogue of Microorganisms (GCM) 10K type strain sequencing project: providing services to taxonomists for standard genome sequencing and annotation.</title>
        <authorList>
            <consortium name="The Broad Institute Genomics Platform"/>
            <consortium name="The Broad Institute Genome Sequencing Center for Infectious Disease"/>
            <person name="Wu L."/>
            <person name="Ma J."/>
        </authorList>
    </citation>
    <scope>NUCLEOTIDE SEQUENCE [LARGE SCALE GENOMIC DNA]</scope>
    <source>
        <strain evidence="8">CCUG 54822</strain>
    </source>
</reference>
<evidence type="ECO:0000313" key="7">
    <source>
        <dbReference type="EMBL" id="MFD1363640.1"/>
    </source>
</evidence>
<name>A0ABW3ZZ32_9BACI</name>
<keyword evidence="4 5" id="KW-0472">Membrane</keyword>
<proteinExistence type="inferred from homology"/>
<dbReference type="InterPro" id="IPR013525">
    <property type="entry name" value="ABC2_TM"/>
</dbReference>
<feature type="transmembrane region" description="Helical" evidence="5">
    <location>
        <begin position="103"/>
        <end position="122"/>
    </location>
</feature>
<dbReference type="PANTHER" id="PTHR43027">
    <property type="entry name" value="DOXORUBICIN RESISTANCE ABC TRANSPORTER PERMEASE PROTEIN DRRC-RELATED"/>
    <property type="match status" value="1"/>
</dbReference>
<keyword evidence="5" id="KW-1003">Cell membrane</keyword>
<feature type="transmembrane region" description="Helical" evidence="5">
    <location>
        <begin position="161"/>
        <end position="181"/>
    </location>
</feature>
<keyword evidence="2 5" id="KW-0812">Transmembrane</keyword>
<comment type="subcellular location">
    <subcellularLocation>
        <location evidence="5">Cell membrane</location>
        <topology evidence="5">Multi-pass membrane protein</topology>
    </subcellularLocation>
    <subcellularLocation>
        <location evidence="1">Membrane</location>
        <topology evidence="1">Multi-pass membrane protein</topology>
    </subcellularLocation>
</comment>
<dbReference type="InterPro" id="IPR047817">
    <property type="entry name" value="ABC2_TM_bact-type"/>
</dbReference>
<dbReference type="InterPro" id="IPR052902">
    <property type="entry name" value="ABC-2_transporter"/>
</dbReference>
<comment type="similarity">
    <text evidence="5">Belongs to the ABC-2 integral membrane protein family.</text>
</comment>
<accession>A0ABW3ZZ32</accession>
<gene>
    <name evidence="7" type="ORF">ACFQ4A_18705</name>
</gene>
<sequence length="248" mass="27466">MNAIIKLEMKKNLQDRGLLFWTLILPIVFTVLFISVFTSGAGGTESRQVILSIVPGYTIMFVFFIMISMTESFIKDKHIGMVARIASTPLSPYLYLLGKWMPYMYIVLTQIVILLLFGKLVYDIPLEQPVHLLILSVLLTFMATGIGLALAVIVKTNNMGIALTQVVALGGALLGGLWMPVDMMPDILQMISRLLPHYWAHQAFQDAMAGALQVPELSQTSLILSGFGLVGFISALLRYPKFLRQAKG</sequence>
<dbReference type="RefSeq" id="WP_382402884.1">
    <property type="nucleotide sequence ID" value="NZ_JBHTNH010000060.1"/>
</dbReference>
<dbReference type="PIRSF" id="PIRSF006648">
    <property type="entry name" value="DrrB"/>
    <property type="match status" value="1"/>
</dbReference>
<dbReference type="Proteomes" id="UP001597178">
    <property type="component" value="Unassembled WGS sequence"/>
</dbReference>
<evidence type="ECO:0000259" key="6">
    <source>
        <dbReference type="PROSITE" id="PS51012"/>
    </source>
</evidence>
<dbReference type="PANTHER" id="PTHR43027:SF1">
    <property type="entry name" value="DOXORUBICIN RESISTANCE ABC TRANSPORTER PERMEASE PROTEIN DRRC-RELATED"/>
    <property type="match status" value="1"/>
</dbReference>
<keyword evidence="8" id="KW-1185">Reference proteome</keyword>
<evidence type="ECO:0000256" key="3">
    <source>
        <dbReference type="ARBA" id="ARBA00022989"/>
    </source>
</evidence>
<feature type="transmembrane region" description="Helical" evidence="5">
    <location>
        <begin position="49"/>
        <end position="67"/>
    </location>
</feature>
<dbReference type="InterPro" id="IPR000412">
    <property type="entry name" value="ABC_2_transport"/>
</dbReference>
<dbReference type="Pfam" id="PF01061">
    <property type="entry name" value="ABC2_membrane"/>
    <property type="match status" value="1"/>
</dbReference>
<evidence type="ECO:0000256" key="4">
    <source>
        <dbReference type="ARBA" id="ARBA00023136"/>
    </source>
</evidence>
<keyword evidence="3 5" id="KW-1133">Transmembrane helix</keyword>
<feature type="transmembrane region" description="Helical" evidence="5">
    <location>
        <begin position="222"/>
        <end position="239"/>
    </location>
</feature>
<evidence type="ECO:0000256" key="1">
    <source>
        <dbReference type="ARBA" id="ARBA00004141"/>
    </source>
</evidence>
<feature type="transmembrane region" description="Helical" evidence="5">
    <location>
        <begin position="18"/>
        <end position="37"/>
    </location>
</feature>
<organism evidence="7 8">
    <name type="scientific">Lentibacillus salinarum</name>
    <dbReference type="NCBI Taxonomy" id="446820"/>
    <lineage>
        <taxon>Bacteria</taxon>
        <taxon>Bacillati</taxon>
        <taxon>Bacillota</taxon>
        <taxon>Bacilli</taxon>
        <taxon>Bacillales</taxon>
        <taxon>Bacillaceae</taxon>
        <taxon>Lentibacillus</taxon>
    </lineage>
</organism>
<feature type="transmembrane region" description="Helical" evidence="5">
    <location>
        <begin position="134"/>
        <end position="154"/>
    </location>
</feature>